<gene>
    <name evidence="13" type="ORF">JR316_011885</name>
</gene>
<comment type="subcellular location">
    <subcellularLocation>
        <location evidence="1">Endoplasmic reticulum membrane</location>
        <topology evidence="1">Multi-pass membrane protein</topology>
    </subcellularLocation>
</comment>
<dbReference type="InterPro" id="IPR003675">
    <property type="entry name" value="Rce1/LyrA-like_dom"/>
</dbReference>
<feature type="domain" description="CAAX prenyl protease 2/Lysostaphin resistance protein A-like" evidence="12">
    <location>
        <begin position="166"/>
        <end position="275"/>
    </location>
</feature>
<evidence type="ECO:0000259" key="12">
    <source>
        <dbReference type="Pfam" id="PF02517"/>
    </source>
</evidence>
<reference evidence="13" key="1">
    <citation type="submission" date="2021-02" db="EMBL/GenBank/DDBJ databases">
        <title>Psilocybe cubensis genome.</title>
        <authorList>
            <person name="Mckernan K.J."/>
            <person name="Crawford S."/>
            <person name="Trippe A."/>
            <person name="Kane L.T."/>
            <person name="Mclaughlin S."/>
        </authorList>
    </citation>
    <scope>NUCLEOTIDE SEQUENCE [LARGE SCALE GENOMIC DNA]</scope>
    <source>
        <strain evidence="13">MGC-MH-2018</strain>
    </source>
</reference>
<protein>
    <recommendedName>
        <fullName evidence="10">intramembrane prenyl-peptidase Rce1</fullName>
        <ecNumber evidence="10">3.4.26.1</ecNumber>
    </recommendedName>
</protein>
<evidence type="ECO:0000256" key="6">
    <source>
        <dbReference type="ARBA" id="ARBA00022824"/>
    </source>
</evidence>
<dbReference type="EMBL" id="JAFIQS010000016">
    <property type="protein sequence ID" value="KAG5163018.1"/>
    <property type="molecule type" value="Genomic_DNA"/>
</dbReference>
<feature type="transmembrane region" description="Helical" evidence="11">
    <location>
        <begin position="201"/>
        <end position="222"/>
    </location>
</feature>
<keyword evidence="3" id="KW-0645">Protease</keyword>
<dbReference type="EC" id="3.4.26.1" evidence="10"/>
<evidence type="ECO:0000256" key="11">
    <source>
        <dbReference type="SAM" id="Phobius"/>
    </source>
</evidence>
<keyword evidence="5" id="KW-0378">Hydrolase</keyword>
<comment type="similarity">
    <text evidence="2">Belongs to the peptidase U48 family.</text>
</comment>
<dbReference type="Pfam" id="PF02517">
    <property type="entry name" value="Rce1-like"/>
    <property type="match status" value="1"/>
</dbReference>
<keyword evidence="8 11" id="KW-0472">Membrane</keyword>
<name>A0A8H7XNT2_PSICU</name>
<feature type="transmembrane region" description="Helical" evidence="11">
    <location>
        <begin position="293"/>
        <end position="310"/>
    </location>
</feature>
<dbReference type="GO" id="GO:0071586">
    <property type="term" value="P:CAAX-box protein processing"/>
    <property type="evidence" value="ECO:0007669"/>
    <property type="project" value="InterPro"/>
</dbReference>
<dbReference type="PANTHER" id="PTHR13046">
    <property type="entry name" value="PROTEASE U48 CAAX PRENYL PROTEASE RCE1"/>
    <property type="match status" value="1"/>
</dbReference>
<dbReference type="InterPro" id="IPR039731">
    <property type="entry name" value="Rce1"/>
</dbReference>
<evidence type="ECO:0000313" key="13">
    <source>
        <dbReference type="EMBL" id="KAG5163018.1"/>
    </source>
</evidence>
<comment type="caution">
    <text evidence="13">The sequence shown here is derived from an EMBL/GenBank/DDBJ whole genome shotgun (WGS) entry which is preliminary data.</text>
</comment>
<proteinExistence type="inferred from homology"/>
<dbReference type="AlphaFoldDB" id="A0A8H7XNT2"/>
<evidence type="ECO:0000256" key="8">
    <source>
        <dbReference type="ARBA" id="ARBA00023136"/>
    </source>
</evidence>
<accession>A0A8H7XNT2</accession>
<feature type="transmembrane region" description="Helical" evidence="11">
    <location>
        <begin position="124"/>
        <end position="143"/>
    </location>
</feature>
<evidence type="ECO:0000256" key="1">
    <source>
        <dbReference type="ARBA" id="ARBA00004477"/>
    </source>
</evidence>
<keyword evidence="6" id="KW-0256">Endoplasmic reticulum</keyword>
<organism evidence="13">
    <name type="scientific">Psilocybe cubensis</name>
    <name type="common">Psychedelic mushroom</name>
    <name type="synonym">Stropharia cubensis</name>
    <dbReference type="NCBI Taxonomy" id="181762"/>
    <lineage>
        <taxon>Eukaryota</taxon>
        <taxon>Fungi</taxon>
        <taxon>Dikarya</taxon>
        <taxon>Basidiomycota</taxon>
        <taxon>Agaricomycotina</taxon>
        <taxon>Agaricomycetes</taxon>
        <taxon>Agaricomycetidae</taxon>
        <taxon>Agaricales</taxon>
        <taxon>Agaricineae</taxon>
        <taxon>Strophariaceae</taxon>
        <taxon>Psilocybe</taxon>
    </lineage>
</organism>
<dbReference type="PANTHER" id="PTHR13046:SF0">
    <property type="entry name" value="CAAX PRENYL PROTEASE 2"/>
    <property type="match status" value="1"/>
</dbReference>
<evidence type="ECO:0000256" key="4">
    <source>
        <dbReference type="ARBA" id="ARBA00022692"/>
    </source>
</evidence>
<keyword evidence="4 11" id="KW-0812">Transmembrane</keyword>
<evidence type="ECO:0000256" key="10">
    <source>
        <dbReference type="ARBA" id="ARBA00049729"/>
    </source>
</evidence>
<dbReference type="GO" id="GO:0004222">
    <property type="term" value="F:metalloendopeptidase activity"/>
    <property type="evidence" value="ECO:0007669"/>
    <property type="project" value="InterPro"/>
</dbReference>
<feature type="transmembrane region" description="Helical" evidence="11">
    <location>
        <begin position="234"/>
        <end position="256"/>
    </location>
</feature>
<evidence type="ECO:0000256" key="5">
    <source>
        <dbReference type="ARBA" id="ARBA00022801"/>
    </source>
</evidence>
<evidence type="ECO:0000256" key="9">
    <source>
        <dbReference type="ARBA" id="ARBA00047280"/>
    </source>
</evidence>
<dbReference type="OrthoDB" id="271604at2759"/>
<feature type="transmembrane region" description="Helical" evidence="11">
    <location>
        <begin position="262"/>
        <end position="281"/>
    </location>
</feature>
<comment type="catalytic activity">
    <reaction evidence="9">
        <text>Hydrolyzes the peptide bond -P2-(S-farnesyl or geranylgeranyl)C-P1'-P2'-P3'-COOH where P1' and P2' are amino acids with aliphatic sidechains and P3' is any C-terminal residue.</text>
        <dbReference type="EC" id="3.4.26.1"/>
    </reaction>
</comment>
<keyword evidence="7 11" id="KW-1133">Transmembrane helix</keyword>
<feature type="transmembrane region" description="Helical" evidence="11">
    <location>
        <begin position="16"/>
        <end position="35"/>
    </location>
</feature>
<evidence type="ECO:0000256" key="2">
    <source>
        <dbReference type="ARBA" id="ARBA00006897"/>
    </source>
</evidence>
<feature type="transmembrane region" description="Helical" evidence="11">
    <location>
        <begin position="67"/>
        <end position="86"/>
    </location>
</feature>
<sequence>MLNHLLFPKPLITTSFAHYVSLGLACIYVGSLYLSKNARISLNGKGAKPRRPNVAMRDEPDVIRARLLAVSIATVACCLAVLGVVWESVSWRMTSLDIVLDSVMLRLGFPIASIGPITTNIPSILPHLITPLLFLGPLFAGFLSHELPGQRNWRWQSHIVGRFFSLHGIRNYWIGPITEEVVFRACILAVYHMSGASNMRMIFWSPLLFGLAHVHHAIDTFYAKGGDWDAAKVALFGTLFQLSYTSLFGFYASFLFLRTGSILPPITAHIFCNVMGIPMIGYELRRHAKYRNYIKAMYLAGIIGFVYTLGKWTKTKDNLYWLQEGETKYAVFRY</sequence>
<evidence type="ECO:0000256" key="7">
    <source>
        <dbReference type="ARBA" id="ARBA00022989"/>
    </source>
</evidence>
<evidence type="ECO:0000256" key="3">
    <source>
        <dbReference type="ARBA" id="ARBA00022670"/>
    </source>
</evidence>
<dbReference type="GO" id="GO:0005789">
    <property type="term" value="C:endoplasmic reticulum membrane"/>
    <property type="evidence" value="ECO:0007669"/>
    <property type="project" value="UniProtKB-SubCell"/>
</dbReference>